<evidence type="ECO:0000313" key="5">
    <source>
        <dbReference type="Proteomes" id="UP000622890"/>
    </source>
</evidence>
<feature type="domain" description="Transposase IS204/IS1001/IS1096/IS1165 helix-turn-helix" evidence="2">
    <location>
        <begin position="89"/>
        <end position="133"/>
    </location>
</feature>
<dbReference type="Proteomes" id="UP000622890">
    <property type="component" value="Unassembled WGS sequence"/>
</dbReference>
<sequence>MNSILDLPGWSIVGKRVDDLGYEFQAEFATQPQACTKCGTVGRLYKHGLKAATYRDSPIRGKPVRILANVQRYKCRECGETFQQPLAGMEDGRLMTQRCAGYIAEQSLIDPFTTIARHLGVNETTVRTIAQEHIQRIVEAREPPEAHYLGIDAVSIGQRVHAIFTDVGNRRVIDLLASRDKRSVAHWLNDYRHRTGITAVAMDMWRPYREVSQDLLPGVPVVIDKFHLVKLATKGLENVRRRLCADRSSAVKTSLLRSRPSLLRRAHKLTEKQRQSRDMTLEKVPELREAYELKESLLSIYELPKDEASRECREWLKRIPKGMAKDFEEIRSALRDWRPEIFNYFDHPITNGYTEAVHSVAKASSRVGRGYSFDVLRARILLNELAMPTPEIEKAVEAETEDCEHDRWQIVDRFAERAFARQKLLAELGNRCSCCLGRFNYQQLQVEHLKAIVPGEHTSAMTLVCSSCNRRFRSDQDSGDPSTSIF</sequence>
<dbReference type="InterPro" id="IPR002560">
    <property type="entry name" value="Transposase_DDE"/>
</dbReference>
<organism evidence="4 5">
    <name type="scientific">Noviherbaspirillum pedocola</name>
    <dbReference type="NCBI Taxonomy" id="2801341"/>
    <lineage>
        <taxon>Bacteria</taxon>
        <taxon>Pseudomonadati</taxon>
        <taxon>Pseudomonadota</taxon>
        <taxon>Betaproteobacteria</taxon>
        <taxon>Burkholderiales</taxon>
        <taxon>Oxalobacteraceae</taxon>
        <taxon>Noviherbaspirillum</taxon>
    </lineage>
</organism>
<keyword evidence="5" id="KW-1185">Reference proteome</keyword>
<protein>
    <submittedName>
        <fullName evidence="4">ISL3 family transposase</fullName>
    </submittedName>
</protein>
<dbReference type="EMBL" id="JAEPBG010000004">
    <property type="protein sequence ID" value="MBK4735542.1"/>
    <property type="molecule type" value="Genomic_DNA"/>
</dbReference>
<name>A0A934SZ03_9BURK</name>
<reference evidence="4" key="1">
    <citation type="submission" date="2021-01" db="EMBL/GenBank/DDBJ databases">
        <title>Genome sequence of strain Noviherbaspirillum sp. DKR-6.</title>
        <authorList>
            <person name="Chaudhary D.K."/>
        </authorList>
    </citation>
    <scope>NUCLEOTIDE SEQUENCE</scope>
    <source>
        <strain evidence="4">DKR-6</strain>
    </source>
</reference>
<dbReference type="NCBIfam" id="NF033550">
    <property type="entry name" value="transpos_ISL3"/>
    <property type="match status" value="1"/>
</dbReference>
<dbReference type="InterPro" id="IPR029261">
    <property type="entry name" value="Transposase_Znf"/>
</dbReference>
<dbReference type="InterPro" id="IPR003615">
    <property type="entry name" value="HNH_nuc"/>
</dbReference>
<proteinExistence type="predicted"/>
<evidence type="ECO:0000259" key="1">
    <source>
        <dbReference type="Pfam" id="PF01610"/>
    </source>
</evidence>
<dbReference type="InterPro" id="IPR032877">
    <property type="entry name" value="Transposase_HTH"/>
</dbReference>
<comment type="caution">
    <text evidence="4">The sequence shown here is derived from an EMBL/GenBank/DDBJ whole genome shotgun (WGS) entry which is preliminary data.</text>
</comment>
<accession>A0A934SZ03</accession>
<dbReference type="Pfam" id="PF01610">
    <property type="entry name" value="DDE_Tnp_ISL3"/>
    <property type="match status" value="1"/>
</dbReference>
<dbReference type="InterPro" id="IPR047951">
    <property type="entry name" value="Transpos_ISL3"/>
</dbReference>
<evidence type="ECO:0000259" key="2">
    <source>
        <dbReference type="Pfam" id="PF13542"/>
    </source>
</evidence>
<evidence type="ECO:0000259" key="3">
    <source>
        <dbReference type="Pfam" id="PF14690"/>
    </source>
</evidence>
<feature type="domain" description="Transposase IS204/IS1001/IS1096/IS1165 zinc-finger" evidence="3">
    <location>
        <begin position="31"/>
        <end position="78"/>
    </location>
</feature>
<dbReference type="CDD" id="cd00085">
    <property type="entry name" value="HNHc"/>
    <property type="match status" value="1"/>
</dbReference>
<evidence type="ECO:0000313" key="4">
    <source>
        <dbReference type="EMBL" id="MBK4735542.1"/>
    </source>
</evidence>
<feature type="domain" description="Transposase IS204/IS1001/IS1096/IS1165 DDE" evidence="1">
    <location>
        <begin position="149"/>
        <end position="380"/>
    </location>
</feature>
<gene>
    <name evidence="4" type="ORF">JJB74_13040</name>
</gene>
<dbReference type="PANTHER" id="PTHR33498:SF1">
    <property type="entry name" value="TRANSPOSASE FOR INSERTION SEQUENCE ELEMENT IS1557"/>
    <property type="match status" value="1"/>
</dbReference>
<dbReference type="Pfam" id="PF13542">
    <property type="entry name" value="HTH_Tnp_ISL3"/>
    <property type="match status" value="1"/>
</dbReference>
<dbReference type="PANTHER" id="PTHR33498">
    <property type="entry name" value="TRANSPOSASE FOR INSERTION SEQUENCE ELEMENT IS1557"/>
    <property type="match status" value="1"/>
</dbReference>
<dbReference type="AlphaFoldDB" id="A0A934SZ03"/>
<dbReference type="Pfam" id="PF14690">
    <property type="entry name" value="Zn_ribbon_ISL3"/>
    <property type="match status" value="1"/>
</dbReference>
<dbReference type="RefSeq" id="WP_200592291.1">
    <property type="nucleotide sequence ID" value="NZ_JAEPBG010000004.1"/>
</dbReference>